<protein>
    <submittedName>
        <fullName evidence="2">Glycosyl transferase family 2</fullName>
    </submittedName>
</protein>
<feature type="domain" description="Glycosyltransferase 2-like" evidence="1">
    <location>
        <begin position="8"/>
        <end position="146"/>
    </location>
</feature>
<dbReference type="PANTHER" id="PTHR22916:SF3">
    <property type="entry name" value="UDP-GLCNAC:BETAGAL BETA-1,3-N-ACETYLGLUCOSAMINYLTRANSFERASE-LIKE PROTEIN 1"/>
    <property type="match status" value="1"/>
</dbReference>
<reference evidence="2 3" key="1">
    <citation type="submission" date="2016-10" db="EMBL/GenBank/DDBJ databases">
        <authorList>
            <person name="de Groot N.N."/>
        </authorList>
    </citation>
    <scope>NUCLEOTIDE SEQUENCE [LARGE SCALE GENOMIC DNA]</scope>
    <source>
        <strain evidence="2 3">YAD2003</strain>
    </source>
</reference>
<evidence type="ECO:0000313" key="2">
    <source>
        <dbReference type="EMBL" id="SEH46542.1"/>
    </source>
</evidence>
<dbReference type="EMBL" id="FNWV01000002">
    <property type="protein sequence ID" value="SEH46542.1"/>
    <property type="molecule type" value="Genomic_DNA"/>
</dbReference>
<dbReference type="AlphaFoldDB" id="A0A1H6ICK3"/>
<dbReference type="PANTHER" id="PTHR22916">
    <property type="entry name" value="GLYCOSYLTRANSFERASE"/>
    <property type="match status" value="1"/>
</dbReference>
<dbReference type="Proteomes" id="UP000183190">
    <property type="component" value="Unassembled WGS sequence"/>
</dbReference>
<dbReference type="CDD" id="cd00761">
    <property type="entry name" value="Glyco_tranf_GTA_type"/>
    <property type="match status" value="1"/>
</dbReference>
<dbReference type="InterPro" id="IPR001173">
    <property type="entry name" value="Glyco_trans_2-like"/>
</dbReference>
<dbReference type="Gene3D" id="3.90.550.10">
    <property type="entry name" value="Spore Coat Polysaccharide Biosynthesis Protein SpsA, Chain A"/>
    <property type="match status" value="1"/>
</dbReference>
<dbReference type="Pfam" id="PF00535">
    <property type="entry name" value="Glycos_transf_2"/>
    <property type="match status" value="1"/>
</dbReference>
<dbReference type="RefSeq" id="WP_074714612.1">
    <property type="nucleotide sequence ID" value="NZ_FNWV01000002.1"/>
</dbReference>
<accession>A0A1H6ICK3</accession>
<dbReference type="GO" id="GO:0016758">
    <property type="term" value="F:hexosyltransferase activity"/>
    <property type="evidence" value="ECO:0007669"/>
    <property type="project" value="UniProtKB-ARBA"/>
</dbReference>
<organism evidence="2 3">
    <name type="scientific">Ruminococcus flavefaciens</name>
    <dbReference type="NCBI Taxonomy" id="1265"/>
    <lineage>
        <taxon>Bacteria</taxon>
        <taxon>Bacillati</taxon>
        <taxon>Bacillota</taxon>
        <taxon>Clostridia</taxon>
        <taxon>Eubacteriales</taxon>
        <taxon>Oscillospiraceae</taxon>
        <taxon>Ruminococcus</taxon>
    </lineage>
</organism>
<dbReference type="OrthoDB" id="9815829at2"/>
<dbReference type="InterPro" id="IPR029044">
    <property type="entry name" value="Nucleotide-diphossugar_trans"/>
</dbReference>
<evidence type="ECO:0000313" key="3">
    <source>
        <dbReference type="Proteomes" id="UP000183190"/>
    </source>
</evidence>
<name>A0A1H6ICK3_RUMFL</name>
<gene>
    <name evidence="2" type="ORF">SAMN02910265_00820</name>
</gene>
<keyword evidence="2" id="KW-0808">Transferase</keyword>
<proteinExistence type="predicted"/>
<sequence>MNNNPLISVVVPVYNTEISKFESMLSTIRKQPQELFELIIVDDGSNSEVATYLDSIPEVMNTEVIHQHNKGLAGARNTGIKAAKGQYTVFVDADDAVSNNFFISVKKYTEKYNPDVIYSKMVLCKEVPEGYQKLTKNNCSGNDYIFYCKAMKQNAKNVFYYNKLNELQEMKMRILDYPSNRDYIILGSACATVYRTSIIKEHLFDEDVRICEDQVFNRQLLQHISNCLVVPDEWYYYIQYSSSMLHDQGKSVDINKTITYWNSLFEIDRNENAVIQSISNTHNILLLCDDIRNITLSEDKFLVSLKKVRMLLGNKLIRKAIKGKCVCDSRSERIKVILIKCHMHMLLMLAYKIRGMLVK</sequence>
<dbReference type="SUPFAM" id="SSF53448">
    <property type="entry name" value="Nucleotide-diphospho-sugar transferases"/>
    <property type="match status" value="1"/>
</dbReference>
<evidence type="ECO:0000259" key="1">
    <source>
        <dbReference type="Pfam" id="PF00535"/>
    </source>
</evidence>